<evidence type="ECO:0000313" key="12">
    <source>
        <dbReference type="Ensembl" id="ENSELUP00000004315.3"/>
    </source>
</evidence>
<feature type="compositionally biased region" description="Basic and acidic residues" evidence="9">
    <location>
        <begin position="1685"/>
        <end position="1699"/>
    </location>
</feature>
<name>A0A3P8XID5_ESOLU</name>
<evidence type="ECO:0000256" key="10">
    <source>
        <dbReference type="SAM" id="SignalP"/>
    </source>
</evidence>
<feature type="region of interest" description="Disordered" evidence="9">
    <location>
        <begin position="1685"/>
        <end position="1708"/>
    </location>
</feature>
<dbReference type="RefSeq" id="XP_010876979.2">
    <property type="nucleotide sequence ID" value="XM_010878677.5"/>
</dbReference>
<feature type="domain" description="SH3" evidence="11">
    <location>
        <begin position="38"/>
        <end position="100"/>
    </location>
</feature>
<evidence type="ECO:0000256" key="4">
    <source>
        <dbReference type="ARBA" id="ARBA00022824"/>
    </source>
</evidence>
<feature type="region of interest" description="Disordered" evidence="9">
    <location>
        <begin position="323"/>
        <end position="384"/>
    </location>
</feature>
<keyword evidence="5 8" id="KW-0175">Coiled coil</keyword>
<dbReference type="InterPro" id="IPR036028">
    <property type="entry name" value="SH3-like_dom_sf"/>
</dbReference>
<dbReference type="Pfam" id="PF07653">
    <property type="entry name" value="SH3_2"/>
    <property type="match status" value="1"/>
</dbReference>
<feature type="compositionally biased region" description="Basic and acidic residues" evidence="9">
    <location>
        <begin position="482"/>
        <end position="491"/>
    </location>
</feature>
<dbReference type="Gene3D" id="2.30.30.40">
    <property type="entry name" value="SH3 Domains"/>
    <property type="match status" value="1"/>
</dbReference>
<dbReference type="KEGG" id="els:105015485"/>
<evidence type="ECO:0000256" key="6">
    <source>
        <dbReference type="ARBA" id="ARBA00023180"/>
    </source>
</evidence>
<organism evidence="12 13">
    <name type="scientific">Esox lucius</name>
    <name type="common">Northern pike</name>
    <dbReference type="NCBI Taxonomy" id="8010"/>
    <lineage>
        <taxon>Eukaryota</taxon>
        <taxon>Metazoa</taxon>
        <taxon>Chordata</taxon>
        <taxon>Craniata</taxon>
        <taxon>Vertebrata</taxon>
        <taxon>Euteleostomi</taxon>
        <taxon>Actinopterygii</taxon>
        <taxon>Neopterygii</taxon>
        <taxon>Teleostei</taxon>
        <taxon>Protacanthopterygii</taxon>
        <taxon>Esociformes</taxon>
        <taxon>Esocidae</taxon>
        <taxon>Esox</taxon>
    </lineage>
</organism>
<dbReference type="GeneID" id="105015485"/>
<reference evidence="12" key="4">
    <citation type="submission" date="2025-09" db="UniProtKB">
        <authorList>
            <consortium name="Ensembl"/>
        </authorList>
    </citation>
    <scope>IDENTIFICATION</scope>
</reference>
<evidence type="ECO:0000256" key="8">
    <source>
        <dbReference type="SAM" id="Coils"/>
    </source>
</evidence>
<feature type="coiled-coil region" evidence="8">
    <location>
        <begin position="1739"/>
        <end position="1794"/>
    </location>
</feature>
<evidence type="ECO:0000313" key="13">
    <source>
        <dbReference type="Proteomes" id="UP000265140"/>
    </source>
</evidence>
<evidence type="ECO:0000256" key="7">
    <source>
        <dbReference type="PROSITE-ProRule" id="PRU00192"/>
    </source>
</evidence>
<keyword evidence="2 7" id="KW-0728">SH3 domain</keyword>
<accession>A0A3P8XID5</accession>
<evidence type="ECO:0000256" key="2">
    <source>
        <dbReference type="ARBA" id="ARBA00022443"/>
    </source>
</evidence>
<keyword evidence="4" id="KW-0256">Endoplasmic reticulum</keyword>
<feature type="compositionally biased region" description="Basic and acidic residues" evidence="9">
    <location>
        <begin position="168"/>
        <end position="196"/>
    </location>
</feature>
<keyword evidence="3 10" id="KW-0732">Signal</keyword>
<evidence type="ECO:0000256" key="9">
    <source>
        <dbReference type="SAM" id="MobiDB-lite"/>
    </source>
</evidence>
<dbReference type="Proteomes" id="UP000265140">
    <property type="component" value="Chromosome 15"/>
</dbReference>
<feature type="compositionally biased region" description="Pro residues" evidence="9">
    <location>
        <begin position="2165"/>
        <end position="2175"/>
    </location>
</feature>
<feature type="region of interest" description="Disordered" evidence="9">
    <location>
        <begin position="1122"/>
        <end position="1156"/>
    </location>
</feature>
<dbReference type="GeneTree" id="ENSGT00950000182767"/>
<dbReference type="InParanoid" id="A0A3P8XID5"/>
<feature type="compositionally biased region" description="Basic and acidic residues" evidence="9">
    <location>
        <begin position="1358"/>
        <end position="1367"/>
    </location>
</feature>
<proteinExistence type="predicted"/>
<feature type="compositionally biased region" description="Basic and acidic residues" evidence="9">
    <location>
        <begin position="330"/>
        <end position="351"/>
    </location>
</feature>
<feature type="signal peptide" evidence="10">
    <location>
        <begin position="1"/>
        <end position="23"/>
    </location>
</feature>
<evidence type="ECO:0000256" key="1">
    <source>
        <dbReference type="ARBA" id="ARBA00004389"/>
    </source>
</evidence>
<dbReference type="InterPro" id="IPR051500">
    <property type="entry name" value="cTAGE_MIA/OTOR"/>
</dbReference>
<feature type="compositionally biased region" description="Basic and acidic residues" evidence="9">
    <location>
        <begin position="2078"/>
        <end position="2090"/>
    </location>
</feature>
<dbReference type="Ensembl" id="ENSELUT00000012553.3">
    <property type="protein sequence ID" value="ENSELUP00000004315.3"/>
    <property type="gene ID" value="ENSELUG00000000148.3"/>
</dbReference>
<feature type="region of interest" description="Disordered" evidence="9">
    <location>
        <begin position="137"/>
        <end position="231"/>
    </location>
</feature>
<feature type="compositionally biased region" description="Pro residues" evidence="9">
    <location>
        <begin position="2112"/>
        <end position="2121"/>
    </location>
</feature>
<keyword evidence="6" id="KW-0325">Glycoprotein</keyword>
<evidence type="ECO:0000259" key="11">
    <source>
        <dbReference type="PROSITE" id="PS50002"/>
    </source>
</evidence>
<dbReference type="InterPro" id="IPR001452">
    <property type="entry name" value="SH3_domain"/>
</dbReference>
<feature type="compositionally biased region" description="Polar residues" evidence="9">
    <location>
        <begin position="143"/>
        <end position="153"/>
    </location>
</feature>
<feature type="coiled-coil region" evidence="8">
    <location>
        <begin position="1820"/>
        <end position="1886"/>
    </location>
</feature>
<reference evidence="12" key="3">
    <citation type="submission" date="2025-08" db="UniProtKB">
        <authorList>
            <consortium name="Ensembl"/>
        </authorList>
    </citation>
    <scope>IDENTIFICATION</scope>
</reference>
<comment type="subcellular location">
    <subcellularLocation>
        <location evidence="1">Endoplasmic reticulum membrane</location>
        <topology evidence="1">Single-pass membrane protein</topology>
    </subcellularLocation>
</comment>
<reference evidence="12" key="2">
    <citation type="submission" date="2020-02" db="EMBL/GenBank/DDBJ databases">
        <title>Esox lucius (northern pike) genome, fEsoLuc1, primary haplotype.</title>
        <authorList>
            <person name="Myers G."/>
            <person name="Karagic N."/>
            <person name="Meyer A."/>
            <person name="Pippel M."/>
            <person name="Reichard M."/>
            <person name="Winkler S."/>
            <person name="Tracey A."/>
            <person name="Sims Y."/>
            <person name="Howe K."/>
            <person name="Rhie A."/>
            <person name="Formenti G."/>
            <person name="Durbin R."/>
            <person name="Fedrigo O."/>
            <person name="Jarvis E.D."/>
        </authorList>
    </citation>
    <scope>NUCLEOTIDE SEQUENCE [LARGE SCALE GENOMIC DNA]</scope>
</reference>
<feature type="region of interest" description="Disordered" evidence="9">
    <location>
        <begin position="1907"/>
        <end position="2191"/>
    </location>
</feature>
<dbReference type="SUPFAM" id="SSF50044">
    <property type="entry name" value="SH3-domain"/>
    <property type="match status" value="1"/>
</dbReference>
<feature type="compositionally biased region" description="Basic and acidic residues" evidence="9">
    <location>
        <begin position="375"/>
        <end position="384"/>
    </location>
</feature>
<feature type="region of interest" description="Disordered" evidence="9">
    <location>
        <begin position="1194"/>
        <end position="1227"/>
    </location>
</feature>
<dbReference type="PANTHER" id="PTHR23158">
    <property type="entry name" value="MELANOMA INHIBITORY ACTIVITY-RELATED"/>
    <property type="match status" value="1"/>
</dbReference>
<feature type="compositionally biased region" description="Pro residues" evidence="9">
    <location>
        <begin position="1996"/>
        <end position="2019"/>
    </location>
</feature>
<protein>
    <recommendedName>
        <fullName evidence="11">SH3 domain-containing protein</fullName>
    </recommendedName>
</protein>
<feature type="chain" id="PRO_5044342984" description="SH3 domain-containing protein" evidence="10">
    <location>
        <begin position="24"/>
        <end position="2191"/>
    </location>
</feature>
<dbReference type="GO" id="GO:0005789">
    <property type="term" value="C:endoplasmic reticulum membrane"/>
    <property type="evidence" value="ECO:0007669"/>
    <property type="project" value="UniProtKB-SubCell"/>
</dbReference>
<keyword evidence="13" id="KW-1185">Reference proteome</keyword>
<feature type="region of interest" description="Disordered" evidence="9">
    <location>
        <begin position="615"/>
        <end position="642"/>
    </location>
</feature>
<evidence type="ECO:0000256" key="5">
    <source>
        <dbReference type="ARBA" id="ARBA00023054"/>
    </source>
</evidence>
<dbReference type="GO" id="GO:0070971">
    <property type="term" value="C:endoplasmic reticulum exit site"/>
    <property type="evidence" value="ECO:0007669"/>
    <property type="project" value="TreeGrafter"/>
</dbReference>
<evidence type="ECO:0000256" key="3">
    <source>
        <dbReference type="ARBA" id="ARBA00022729"/>
    </source>
</evidence>
<dbReference type="CTD" id="4253"/>
<dbReference type="GO" id="GO:0006888">
    <property type="term" value="P:endoplasmic reticulum to Golgi vesicle-mediated transport"/>
    <property type="evidence" value="ECO:0007669"/>
    <property type="project" value="TreeGrafter"/>
</dbReference>
<feature type="compositionally biased region" description="Pro residues" evidence="9">
    <location>
        <begin position="1945"/>
        <end position="1954"/>
    </location>
</feature>
<sequence>MSILQIYIWTCTIIFFPGLPTWGMLSDFKLCGDSECESLLSRVRATTDHSGKDCRFLTFKRGDVIFVYHKLSGKRDDLWAGSIDRRFGYFPKDAVKVDEIYANTEKEVATQKQDFFCMNEDGTFIDNDSSEWISEEHLDSEFQESITSNTQDSRTSKDDFVSQHSKLRIYETGKDTNEAGTKKSDNTKPADSEKGGSHWIGSTITGWLGIDGENLDDNPKEDNPEQESFRSRKLALDIEGNQLEEEADKSGWLGDGLASTFGFGQKAPEEDVKKKVEEQAPTSNSWLNIGIKDVLNFGQGNQDEVEESVIAADRVELIDPDELTGTSNQFHHDAEVEPVDETERQRDDNTGKETAGADTQSSKAVENYDQEDHQEDIKKEKDGGWYDSIYSNIAGFYGGQHDEEAEAEEDIVIAQDKDISVQSQTQSKSAFFSSTFDTLASPFQVDTPNNDKKKLSDMVKDLKQADAEISTAQTTILADSTEESKGRKNDDNSSEAPDSHPLGIEQIPNITEEQDAVKQLLTTGKDMSSPSDPKLQDSTQTLNIEVDPKKTTAEFNDNDEHDCEGRLELDVTINAPVSSHGDVKLNQVVLDIKPDNKDVEKPTILNGLLHLSEDVSNHNQDSPASELNLGDIDTDHSADPDASECSEIQNLSDSIPIQTKAETLTEQLADISEDTAVMYAEVKDNDTTGTDVTSYPTVEDSILASQSPTEEDSDNPIKTHGTDGASLLEVITLDPYLHDSQEADKAGSNILLPQTEPVTEHLPEEVYCLMASNEAGECKNQNDEAVDKTNSTSMINVISNSEEVKSNEMKVVDQKEFLSSDNSREQHNHNQIDDMGLIKKTQDPVLDLTTLNAATKNDKLLPDEANNDGEIIEAERIEAGKIFQVESDHRGQATTHVYENMQSHSRPDVKIESHPDSSEVISPETITESLLRETEILEDTDLINDHAESHECQKDSDKENILMDRSSVMYDQMTAIEDNNPQLEDWNQMNESNHILSVRSQEILSKVTQELYNDISLEKRKEDVGPQDSENNDGQNGFDQLYAVSPFPANNGANDVITQSDRSVDHEPMYSGENFLSHTLSNYQEETDAKSTISDEDKKQTFESIDVSEFLENVETNYNLSNESIQNVERESDTSAPSSEVIGNEDIPSDPVAGLDTPQEEIMDISVKKNTMSFFENAINFFIPITDPKDLELKGQEEEEQESPTLIPDLALDEPEPQSQSASVEDSDNATFLKEYKNILKHITADEITILLDLFGKHKLLWLDYIQESSETSNEDKDNDNDLAILSHFEKLLNYHMDETKTALDGLMENKYKSRKHVSLQKLEILLSNIKKRFPPMKDHQDEANCINDNCYSRKENKDPAGLKGEHISTQGGHSDWQVDGSTRNGDRNKPTWVEYLLSSARQVTCSTIAQMLTVKAFLKWLITQVALSLPDDIRPGPDLYGLPWEAVIVTALLGFGTFLLFSCRFYQCIKSRMYSGKERRMGKKVAELFDEKCKVLETLSEVQQKYEKVEMALRSSGVLAHTAERENLEVMSERLKQSNTRLGNDIEKLKEDLDVQRFRRSQQEKTIEDMQESLKTLEEETRDLQSKTEQAQTTLKIYDMNNERNQNNLEAAKEEKALLQEKNAQLSQEAEGWRERMSELDEEMRMCESSYTGMLQDASDKDERIKSLTDCLLKMKDWDSLLEDRANGDEKNGTRGEENGEGPDNYQRQRIQKLIDAAKMNADLKSVDEDKDRVFAKLADEVKAKEDLQEGIKVLENEKDSLQAESERYTAQVQKLQQKLQIMTEMYQENELKLHRMLTVEERERLQKEEKLSKADRSISLAVEELSSYRQRAQDLEDELEKTNQAYKIQITSQEKKAHNNWLAARAADRDLADVKRENSHLRQKLTDTQFKLDVVEKDPYALDNVGRPFGGERSPYGPSPLGRLTSENRAFLSPPTLMEGPPRLSPNFPPIGPGGRVSRGLVDPPSGVDSDRSGGPHSDSGSLSPTWERDRRGPPIPPPGYMYPEPGPPYRRPPPGAFPLGPMGPMGPLPPRGLGPADTHSFVPHPGDPSDLQAHIGNNMGPDENESDSNLSAPGDLRDMRIPPDADMRMGPLPHLPMDPRDPYGARRGPPGPYGPPDFFPLRGPAGPPMGMRGPPPPGMLGRFPLPQHMGYPPMRPHQDSFPPGPPPRPSPPDSEQSPDQSPSPHDVI</sequence>
<dbReference type="PANTHER" id="PTHR23158:SF38">
    <property type="entry name" value="MELANOMA INHIBITORY ACTIVITY PROTEIN 2"/>
    <property type="match status" value="1"/>
</dbReference>
<feature type="region of interest" description="Disordered" evidence="9">
    <location>
        <begin position="1358"/>
        <end position="1386"/>
    </location>
</feature>
<feature type="compositionally biased region" description="Basic and acidic residues" evidence="9">
    <location>
        <begin position="905"/>
        <end position="917"/>
    </location>
</feature>
<feature type="region of interest" description="Disordered" evidence="9">
    <location>
        <begin position="901"/>
        <end position="920"/>
    </location>
</feature>
<feature type="region of interest" description="Disordered" evidence="9">
    <location>
        <begin position="467"/>
        <end position="508"/>
    </location>
</feature>
<dbReference type="SMART" id="SM00326">
    <property type="entry name" value="SH3"/>
    <property type="match status" value="1"/>
</dbReference>
<dbReference type="PROSITE" id="PS50002">
    <property type="entry name" value="SH3"/>
    <property type="match status" value="1"/>
</dbReference>
<reference evidence="13" key="1">
    <citation type="journal article" date="2014" name="PLoS ONE">
        <title>The genome and linkage map of the northern pike (Esox lucius): conserved synteny revealed between the salmonid sister group and the Neoteleostei.</title>
        <authorList>
            <person name="Rondeau E.B."/>
            <person name="Minkley D.R."/>
            <person name="Leong J.S."/>
            <person name="Messmer A.M."/>
            <person name="Jantzen J.R."/>
            <person name="von Schalburg K.R."/>
            <person name="Lemon C."/>
            <person name="Bird N.H."/>
            <person name="Koop B.F."/>
        </authorList>
    </citation>
    <scope>NUCLEOTIDE SEQUENCE</scope>
</reference>
<feature type="compositionally biased region" description="Basic and acidic residues" evidence="9">
    <location>
        <begin position="217"/>
        <end position="231"/>
    </location>
</feature>
<dbReference type="GO" id="GO:0009306">
    <property type="term" value="P:protein secretion"/>
    <property type="evidence" value="ECO:0007669"/>
    <property type="project" value="TreeGrafter"/>
</dbReference>
<dbReference type="STRING" id="8010.ENSELUP00000004315"/>
<feature type="compositionally biased region" description="Low complexity" evidence="9">
    <location>
        <begin position="2176"/>
        <end position="2191"/>
    </location>
</feature>
<dbReference type="GO" id="GO:0035459">
    <property type="term" value="P:vesicle cargo loading"/>
    <property type="evidence" value="ECO:0007669"/>
    <property type="project" value="TreeGrafter"/>
</dbReference>
<feature type="compositionally biased region" description="Low complexity" evidence="9">
    <location>
        <begin position="2122"/>
        <end position="2135"/>
    </location>
</feature>
<dbReference type="Bgee" id="ENSELUG00000000148">
    <property type="expression patterns" value="Expressed in liver and 15 other cell types or tissues"/>
</dbReference>
<feature type="coiled-coil region" evidence="8">
    <location>
        <begin position="1533"/>
        <end position="1644"/>
    </location>
</feature>